<evidence type="ECO:0000256" key="2">
    <source>
        <dbReference type="SAM" id="Phobius"/>
    </source>
</evidence>
<dbReference type="AlphaFoldDB" id="A0A2K8P6U2"/>
<keyword evidence="2" id="KW-1133">Transmembrane helix</keyword>
<evidence type="ECO:0000313" key="3">
    <source>
        <dbReference type="EMBL" id="ATZ22467.1"/>
    </source>
</evidence>
<feature type="compositionally biased region" description="Low complexity" evidence="1">
    <location>
        <begin position="187"/>
        <end position="204"/>
    </location>
</feature>
<accession>A0A2K8P6U2</accession>
<protein>
    <submittedName>
        <fullName evidence="3">Uncharacterized protein</fullName>
    </submittedName>
</protein>
<organism evidence="3 4">
    <name type="scientific">Streptomyces lavendulae subsp. lavendulae</name>
    <dbReference type="NCBI Taxonomy" id="58340"/>
    <lineage>
        <taxon>Bacteria</taxon>
        <taxon>Bacillati</taxon>
        <taxon>Actinomycetota</taxon>
        <taxon>Actinomycetes</taxon>
        <taxon>Kitasatosporales</taxon>
        <taxon>Streptomycetaceae</taxon>
        <taxon>Streptomyces</taxon>
    </lineage>
</organism>
<feature type="transmembrane region" description="Helical" evidence="2">
    <location>
        <begin position="74"/>
        <end position="92"/>
    </location>
</feature>
<feature type="transmembrane region" description="Helical" evidence="2">
    <location>
        <begin position="98"/>
        <end position="116"/>
    </location>
</feature>
<keyword evidence="2" id="KW-0472">Membrane</keyword>
<dbReference type="KEGG" id="slx:SLAV_02720"/>
<dbReference type="RefSeq" id="WP_158740811.1">
    <property type="nucleotide sequence ID" value="NZ_CP024985.1"/>
</dbReference>
<keyword evidence="4" id="KW-1185">Reference proteome</keyword>
<feature type="region of interest" description="Disordered" evidence="1">
    <location>
        <begin position="187"/>
        <end position="220"/>
    </location>
</feature>
<keyword evidence="2" id="KW-0812">Transmembrane</keyword>
<name>A0A2K8P6U2_STRLA</name>
<evidence type="ECO:0000256" key="1">
    <source>
        <dbReference type="SAM" id="MobiDB-lite"/>
    </source>
</evidence>
<evidence type="ECO:0000313" key="4">
    <source>
        <dbReference type="Proteomes" id="UP000231791"/>
    </source>
</evidence>
<proteinExistence type="predicted"/>
<feature type="transmembrane region" description="Helical" evidence="2">
    <location>
        <begin position="39"/>
        <end position="62"/>
    </location>
</feature>
<dbReference type="GeneID" id="49389072"/>
<dbReference type="Proteomes" id="UP000231791">
    <property type="component" value="Chromosome"/>
</dbReference>
<sequence length="220" mass="23698">MYEIKGVRATPGGRISVRFHQHGYVERPDRRAGRVAETLFGEGAGCLTALVLLASVGLFTLLRKNGAPEAAVTACMWVFVVAVCYGAVIALLHWASGVADVLLIAVTFPALLIPGYRRMLLRRWRGGAPESEPGWVPGAALSGVWHQVDPQGGAVVTVQRTDGSVTAYVPPADKARNLHDHFDTLLRQGRPAPAPYQQPAYGAPGYPPQPWQGNPGHRHD</sequence>
<reference evidence="3 4" key="1">
    <citation type="submission" date="2017-11" db="EMBL/GenBank/DDBJ databases">
        <title>Complete genome sequence of Streptomyces lavendulae subsp. lavendulae CCM 3239 (formerly 'Streptomyces aureofaciens CCM 3239'), the producer of the angucycline-type antibiotic auricin.</title>
        <authorList>
            <person name="Busche T."/>
            <person name="Novakova R."/>
            <person name="Al'Dilaimi A."/>
            <person name="Homerova D."/>
            <person name="Feckova L."/>
            <person name="Rezuchova B."/>
            <person name="Mingyar E."/>
            <person name="Csolleiova D."/>
            <person name="Bekeova C."/>
            <person name="Winkler A."/>
            <person name="Sevcikova B."/>
            <person name="Kalinowski J."/>
            <person name="Kormanec J."/>
            <person name="Ruckert C."/>
        </authorList>
    </citation>
    <scope>NUCLEOTIDE SEQUENCE [LARGE SCALE GENOMIC DNA]</scope>
    <source>
        <strain evidence="3 4">CCM 3239</strain>
    </source>
</reference>
<gene>
    <name evidence="3" type="ORF">SLAV_02720</name>
</gene>
<dbReference type="OrthoDB" id="4150361at2"/>
<dbReference type="EMBL" id="CP024985">
    <property type="protein sequence ID" value="ATZ22467.1"/>
    <property type="molecule type" value="Genomic_DNA"/>
</dbReference>